<protein>
    <submittedName>
        <fullName evidence="1">Uncharacterized protein</fullName>
    </submittedName>
</protein>
<evidence type="ECO:0000313" key="2">
    <source>
        <dbReference type="Proteomes" id="UP000321197"/>
    </source>
</evidence>
<dbReference type="OrthoDB" id="27552at2"/>
<dbReference type="Proteomes" id="UP000321197">
    <property type="component" value="Unassembled WGS sequence"/>
</dbReference>
<comment type="caution">
    <text evidence="1">The sequence shown here is derived from an EMBL/GenBank/DDBJ whole genome shotgun (WGS) entry which is preliminary data.</text>
</comment>
<sequence length="455" mass="49132">MPKTLNPQNTFPTNIPNFPISGNNEPIAIEPLENAIQAVLNRSENLHVRLSEAETQGVKRVRTVASLAALSAATGFNNGDVCDVEGYGRYRLYNPSGLTADGLWVLNAAGGGRWVHTLRDMRGAGNGLATLDSSQRLAQDVRDASILTQHIANQAVAAAKLAPGSVVGHLGYTPLNKAGDIMTGLLNINNERLFNVFVAQYDTTVRYYYLGRISSGVGILKINGILGGHTPGEGRANVDLQFAFRDGFRADGYIMGTVDRADVLVRDGGDGWAYVYLVTKQYALVNLELSSSHNAQQITYNGTYSTSAPSGTTLYQLSDDFTNDTHPNTLKMNGGVLQARYNHANRFSISEHAPQAVGISPGGITDLARGRINVPAGKSLYIRRVRYMFLDPLRLRIGTSQAVWTASNANMDADVNFAIFAGSGTTDLSIVVTNVGTSNQTLLYAQGVWVEFEIR</sequence>
<dbReference type="AlphaFoldDB" id="A0A511QWW8"/>
<name>A0A511QWW8_9DEIN</name>
<accession>A0A511QWW8</accession>
<proteinExistence type="predicted"/>
<organism evidence="1 2">
    <name type="scientific">Meiothermus hypogaeus NBRC 106114</name>
    <dbReference type="NCBI Taxonomy" id="1227553"/>
    <lineage>
        <taxon>Bacteria</taxon>
        <taxon>Thermotogati</taxon>
        <taxon>Deinococcota</taxon>
        <taxon>Deinococci</taxon>
        <taxon>Thermales</taxon>
        <taxon>Thermaceae</taxon>
        <taxon>Meiothermus</taxon>
    </lineage>
</organism>
<dbReference type="EMBL" id="BJXL01000001">
    <property type="protein sequence ID" value="GEM81878.1"/>
    <property type="molecule type" value="Genomic_DNA"/>
</dbReference>
<dbReference type="RefSeq" id="WP_119340425.1">
    <property type="nucleotide sequence ID" value="NZ_BJXL01000001.1"/>
</dbReference>
<evidence type="ECO:0000313" key="1">
    <source>
        <dbReference type="EMBL" id="GEM81878.1"/>
    </source>
</evidence>
<reference evidence="1 2" key="1">
    <citation type="submission" date="2019-07" db="EMBL/GenBank/DDBJ databases">
        <title>Whole genome shotgun sequence of Meiothermus hypogaeus NBRC 106114.</title>
        <authorList>
            <person name="Hosoyama A."/>
            <person name="Uohara A."/>
            <person name="Ohji S."/>
            <person name="Ichikawa N."/>
        </authorList>
    </citation>
    <scope>NUCLEOTIDE SEQUENCE [LARGE SCALE GENOMIC DNA]</scope>
    <source>
        <strain evidence="1 2">NBRC 106114</strain>
    </source>
</reference>
<gene>
    <name evidence="1" type="ORF">MHY01S_00440</name>
</gene>